<dbReference type="InterPro" id="IPR004358">
    <property type="entry name" value="Sig_transdc_His_kin-like_C"/>
</dbReference>
<keyword evidence="8" id="KW-1133">Transmembrane helix</keyword>
<proteinExistence type="predicted"/>
<evidence type="ECO:0000259" key="9">
    <source>
        <dbReference type="PROSITE" id="PS50109"/>
    </source>
</evidence>
<keyword evidence="7" id="KW-0902">Two-component regulatory system</keyword>
<dbReference type="InterPro" id="IPR036890">
    <property type="entry name" value="HATPase_C_sf"/>
</dbReference>
<keyword evidence="5" id="KW-0808">Transferase</keyword>
<dbReference type="Pfam" id="PF00672">
    <property type="entry name" value="HAMP"/>
    <property type="match status" value="1"/>
</dbReference>
<dbReference type="SMART" id="SM00387">
    <property type="entry name" value="HATPase_c"/>
    <property type="match status" value="1"/>
</dbReference>
<evidence type="ECO:0000313" key="12">
    <source>
        <dbReference type="Proteomes" id="UP001526426"/>
    </source>
</evidence>
<evidence type="ECO:0000256" key="2">
    <source>
        <dbReference type="ARBA" id="ARBA00004370"/>
    </source>
</evidence>
<dbReference type="PANTHER" id="PTHR43065:SF50">
    <property type="entry name" value="HISTIDINE KINASE"/>
    <property type="match status" value="1"/>
</dbReference>
<feature type="transmembrane region" description="Helical" evidence="8">
    <location>
        <begin position="185"/>
        <end position="204"/>
    </location>
</feature>
<evidence type="ECO:0000256" key="1">
    <source>
        <dbReference type="ARBA" id="ARBA00000085"/>
    </source>
</evidence>
<dbReference type="SUPFAM" id="SSF158472">
    <property type="entry name" value="HAMP domain-like"/>
    <property type="match status" value="1"/>
</dbReference>
<dbReference type="EC" id="2.7.13.3" evidence="3"/>
<keyword evidence="8" id="KW-0472">Membrane</keyword>
<dbReference type="EMBL" id="JAIHOM010000210">
    <property type="protein sequence ID" value="MCW6038928.1"/>
    <property type="molecule type" value="Genomic_DNA"/>
</dbReference>
<comment type="catalytic activity">
    <reaction evidence="1">
        <text>ATP + protein L-histidine = ADP + protein N-phospho-L-histidine.</text>
        <dbReference type="EC" id="2.7.13.3"/>
    </reaction>
</comment>
<keyword evidence="4" id="KW-0597">Phosphoprotein</keyword>
<name>A0ABT3LBQ9_9CYAN</name>
<evidence type="ECO:0000256" key="5">
    <source>
        <dbReference type="ARBA" id="ARBA00022679"/>
    </source>
</evidence>
<keyword evidence="12" id="KW-1185">Reference proteome</keyword>
<evidence type="ECO:0000313" key="11">
    <source>
        <dbReference type="EMBL" id="MCW6038928.1"/>
    </source>
</evidence>
<dbReference type="GO" id="GO:0016301">
    <property type="term" value="F:kinase activity"/>
    <property type="evidence" value="ECO:0007669"/>
    <property type="project" value="UniProtKB-KW"/>
</dbReference>
<evidence type="ECO:0000259" key="10">
    <source>
        <dbReference type="PROSITE" id="PS50885"/>
    </source>
</evidence>
<evidence type="ECO:0000256" key="3">
    <source>
        <dbReference type="ARBA" id="ARBA00012438"/>
    </source>
</evidence>
<keyword evidence="6 11" id="KW-0418">Kinase</keyword>
<dbReference type="InterPro" id="IPR036097">
    <property type="entry name" value="HisK_dim/P_sf"/>
</dbReference>
<dbReference type="InterPro" id="IPR005467">
    <property type="entry name" value="His_kinase_dom"/>
</dbReference>
<evidence type="ECO:0000256" key="7">
    <source>
        <dbReference type="ARBA" id="ARBA00023012"/>
    </source>
</evidence>
<sequence length="537" mass="60319">MGNQYQERVRTLRNVSLEESHLINSLEVALLHGQLHYYELKDPPPDSSDYEKLREKLEDMAREIQDVQYLWLTFQEYYAPENLSEFSQGEAIASQLIAQYNPILQDVLQPIDPQWLEQIQQLSTSTNPDQLLLLRDQIASIYTLEQVEAMHNLSKDLGDLYKQLEGQWETASVLSQQVALLRTQIIVISMFISCVMGILCAIITSRAITQPLRSLTAVAEQVTEESDFSLQAPVTTQDEIGVLAVALNELIARVQELLAEQQAANTTQLLQSEKMSSLGRMLAGVAHEINNPVNFIYGNVTHATEYVDDLLRLLETYQREIPNPPESIEEQAEEIDLDFLTDDLPKLLNSMRVGADRTRQIVLSLKNFSRLDEAQPRPVNLKDCLESTLLILHNRLKQGVQVSCDYGEIPDIDGFSSSLYQVFMNLISNALDALPEPHPTKPKLSIKTELCQDRTGWVAVRIADNGCGIPPEQQSKIFEAFYTTKPVGVGTGLGLAITRQLVMEKHGGEIQLNSEVGKGTEFIILLPIKHQDEVLAA</sequence>
<feature type="domain" description="HAMP" evidence="10">
    <location>
        <begin position="206"/>
        <end position="259"/>
    </location>
</feature>
<feature type="domain" description="Histidine kinase" evidence="9">
    <location>
        <begin position="284"/>
        <end position="530"/>
    </location>
</feature>
<accession>A0ABT3LBQ9</accession>
<dbReference type="CDD" id="cd00082">
    <property type="entry name" value="HisKA"/>
    <property type="match status" value="1"/>
</dbReference>
<keyword evidence="8" id="KW-0812">Transmembrane</keyword>
<protein>
    <recommendedName>
        <fullName evidence="3">histidine kinase</fullName>
        <ecNumber evidence="3">2.7.13.3</ecNumber>
    </recommendedName>
</protein>
<dbReference type="Gene3D" id="3.30.565.10">
    <property type="entry name" value="Histidine kinase-like ATPase, C-terminal domain"/>
    <property type="match status" value="1"/>
</dbReference>
<dbReference type="PROSITE" id="PS50885">
    <property type="entry name" value="HAMP"/>
    <property type="match status" value="1"/>
</dbReference>
<organism evidence="11 12">
    <name type="scientific">Spirulina subsalsa FACHB-351</name>
    <dbReference type="NCBI Taxonomy" id="234711"/>
    <lineage>
        <taxon>Bacteria</taxon>
        <taxon>Bacillati</taxon>
        <taxon>Cyanobacteriota</taxon>
        <taxon>Cyanophyceae</taxon>
        <taxon>Spirulinales</taxon>
        <taxon>Spirulinaceae</taxon>
        <taxon>Spirulina</taxon>
    </lineage>
</organism>
<dbReference type="SUPFAM" id="SSF47384">
    <property type="entry name" value="Homodimeric domain of signal transducing histidine kinase"/>
    <property type="match status" value="1"/>
</dbReference>
<dbReference type="Gene3D" id="1.10.287.130">
    <property type="match status" value="1"/>
</dbReference>
<dbReference type="SUPFAM" id="SSF55874">
    <property type="entry name" value="ATPase domain of HSP90 chaperone/DNA topoisomerase II/histidine kinase"/>
    <property type="match status" value="1"/>
</dbReference>
<dbReference type="InterPro" id="IPR003594">
    <property type="entry name" value="HATPase_dom"/>
</dbReference>
<dbReference type="PRINTS" id="PR00344">
    <property type="entry name" value="BCTRLSENSOR"/>
</dbReference>
<dbReference type="InterPro" id="IPR003661">
    <property type="entry name" value="HisK_dim/P_dom"/>
</dbReference>
<gene>
    <name evidence="11" type="ORF">K4A83_22125</name>
</gene>
<dbReference type="PANTHER" id="PTHR43065">
    <property type="entry name" value="SENSOR HISTIDINE KINASE"/>
    <property type="match status" value="1"/>
</dbReference>
<comment type="subcellular location">
    <subcellularLocation>
        <location evidence="2">Membrane</location>
    </subcellularLocation>
</comment>
<evidence type="ECO:0000256" key="4">
    <source>
        <dbReference type="ARBA" id="ARBA00022553"/>
    </source>
</evidence>
<dbReference type="Gene3D" id="6.10.340.10">
    <property type="match status" value="1"/>
</dbReference>
<dbReference type="SMART" id="SM00304">
    <property type="entry name" value="HAMP"/>
    <property type="match status" value="1"/>
</dbReference>
<evidence type="ECO:0000256" key="6">
    <source>
        <dbReference type="ARBA" id="ARBA00022777"/>
    </source>
</evidence>
<reference evidence="11 12" key="1">
    <citation type="submission" date="2021-08" db="EMBL/GenBank/DDBJ databases">
        <title>Draft genome sequence of Spirulina subsalsa with high tolerance to salinity and hype-accumulation of phycocyanin.</title>
        <authorList>
            <person name="Pei H."/>
            <person name="Jiang L."/>
        </authorList>
    </citation>
    <scope>NUCLEOTIDE SEQUENCE [LARGE SCALE GENOMIC DNA]</scope>
    <source>
        <strain evidence="11 12">FACHB-351</strain>
    </source>
</reference>
<comment type="caution">
    <text evidence="11">The sequence shown here is derived from an EMBL/GenBank/DDBJ whole genome shotgun (WGS) entry which is preliminary data.</text>
</comment>
<evidence type="ECO:0000256" key="8">
    <source>
        <dbReference type="SAM" id="Phobius"/>
    </source>
</evidence>
<dbReference type="Pfam" id="PF02518">
    <property type="entry name" value="HATPase_c"/>
    <property type="match status" value="1"/>
</dbReference>
<dbReference type="PROSITE" id="PS50109">
    <property type="entry name" value="HIS_KIN"/>
    <property type="match status" value="1"/>
</dbReference>
<dbReference type="Proteomes" id="UP001526426">
    <property type="component" value="Unassembled WGS sequence"/>
</dbReference>
<dbReference type="CDD" id="cd06225">
    <property type="entry name" value="HAMP"/>
    <property type="match status" value="1"/>
</dbReference>
<dbReference type="SMART" id="SM00388">
    <property type="entry name" value="HisKA"/>
    <property type="match status" value="1"/>
</dbReference>
<dbReference type="InterPro" id="IPR003660">
    <property type="entry name" value="HAMP_dom"/>
</dbReference>